<name>A0ABT9MFD2_9DEIO</name>
<proteinExistence type="predicted"/>
<dbReference type="SUPFAM" id="SSF50156">
    <property type="entry name" value="PDZ domain-like"/>
    <property type="match status" value="1"/>
</dbReference>
<dbReference type="InterPro" id="IPR036034">
    <property type="entry name" value="PDZ_sf"/>
</dbReference>
<keyword evidence="4" id="KW-1185">Reference proteome</keyword>
<evidence type="ECO:0000256" key="1">
    <source>
        <dbReference type="ARBA" id="ARBA00022801"/>
    </source>
</evidence>
<organism evidence="3 4">
    <name type="scientific">Deinococcus enclensis</name>
    <dbReference type="NCBI Taxonomy" id="1049582"/>
    <lineage>
        <taxon>Bacteria</taxon>
        <taxon>Thermotogati</taxon>
        <taxon>Deinococcota</taxon>
        <taxon>Deinococci</taxon>
        <taxon>Deinococcales</taxon>
        <taxon>Deinococcaceae</taxon>
        <taxon>Deinococcus</taxon>
    </lineage>
</organism>
<accession>A0ABT9MFD2</accession>
<dbReference type="Gene3D" id="2.30.42.10">
    <property type="match status" value="1"/>
</dbReference>
<dbReference type="InterPro" id="IPR021109">
    <property type="entry name" value="Peptidase_aspartic_dom_sf"/>
</dbReference>
<keyword evidence="1" id="KW-0378">Hydrolase</keyword>
<evidence type="ECO:0000313" key="4">
    <source>
        <dbReference type="Proteomes" id="UP001232163"/>
    </source>
</evidence>
<dbReference type="Proteomes" id="UP001232163">
    <property type="component" value="Unassembled WGS sequence"/>
</dbReference>
<dbReference type="Gene3D" id="2.40.70.10">
    <property type="entry name" value="Acid Proteases"/>
    <property type="match status" value="1"/>
</dbReference>
<gene>
    <name evidence="3" type="ORF">QO006_002694</name>
</gene>
<dbReference type="PROSITE" id="PS50175">
    <property type="entry name" value="ASP_PROT_RETROV"/>
    <property type="match status" value="1"/>
</dbReference>
<evidence type="ECO:0000259" key="2">
    <source>
        <dbReference type="PROSITE" id="PS50175"/>
    </source>
</evidence>
<dbReference type="SUPFAM" id="SSF50630">
    <property type="entry name" value="Acid proteases"/>
    <property type="match status" value="1"/>
</dbReference>
<reference evidence="3 4" key="1">
    <citation type="submission" date="2023-07" db="EMBL/GenBank/DDBJ databases">
        <title>Genomic Encyclopedia of Type Strains, Phase IV (KMG-IV): sequencing the most valuable type-strain genomes for metagenomic binning, comparative biology and taxonomic classification.</title>
        <authorList>
            <person name="Goeker M."/>
        </authorList>
    </citation>
    <scope>NUCLEOTIDE SEQUENCE [LARGE SCALE GENOMIC DNA]</scope>
    <source>
        <strain evidence="3 4">NIO-1023</strain>
    </source>
</reference>
<protein>
    <recommendedName>
        <fullName evidence="2">Peptidase A2 domain-containing protein</fullName>
    </recommendedName>
</protein>
<feature type="domain" description="Peptidase A2" evidence="2">
    <location>
        <begin position="164"/>
        <end position="206"/>
    </location>
</feature>
<dbReference type="InterPro" id="IPR001969">
    <property type="entry name" value="Aspartic_peptidase_AS"/>
</dbReference>
<sequence length="376" mass="41399">MTPLALPLHVVHDRPFVELQYEGPEATVSAWTWLDTGGGAVILGHPLVQALGLECDGQPIMEEDDHFTPVRPPVLCTNGRTLPFGDAPALMVDRPWVGPAAFHAQAFLPARFFRQFAVTFDYPGRRFILDSPDTPHDLPAALEAPVHPATGFVRVELEIAGERLGFLLDTGASYSMISKAVWQRWHEAYPHWPTTHGAYGYAQMTGHAHEQASSMIRVPEATLGDVRLEHPGFVTRPEGVFENYMSSRMTAPIVGALAGNILRHLCFTIDYQHQRLHVQPGQVNCGQDLAVLGLCLRTQGPQCFVTAVSELAHATTQTQVQVDDEVRAVNGQQLDGRDLTAAMDALCGRPGELLHVQLRRNRTLLNLRLPVVTLLS</sequence>
<dbReference type="InterPro" id="IPR001995">
    <property type="entry name" value="Peptidase_A2_cat"/>
</dbReference>
<dbReference type="PROSITE" id="PS00141">
    <property type="entry name" value="ASP_PROTEASE"/>
    <property type="match status" value="1"/>
</dbReference>
<dbReference type="EMBL" id="JAURUR010000009">
    <property type="protein sequence ID" value="MDP9765246.1"/>
    <property type="molecule type" value="Genomic_DNA"/>
</dbReference>
<comment type="caution">
    <text evidence="3">The sequence shown here is derived from an EMBL/GenBank/DDBJ whole genome shotgun (WGS) entry which is preliminary data.</text>
</comment>
<dbReference type="RefSeq" id="WP_307466980.1">
    <property type="nucleotide sequence ID" value="NZ_JAURUR010000009.1"/>
</dbReference>
<dbReference type="Pfam" id="PF13650">
    <property type="entry name" value="Asp_protease_2"/>
    <property type="match status" value="1"/>
</dbReference>
<evidence type="ECO:0000313" key="3">
    <source>
        <dbReference type="EMBL" id="MDP9765246.1"/>
    </source>
</evidence>